<dbReference type="Pfam" id="PF02735">
    <property type="entry name" value="Ku"/>
    <property type="match status" value="1"/>
</dbReference>
<dbReference type="GO" id="GO:0006310">
    <property type="term" value="P:DNA recombination"/>
    <property type="evidence" value="ECO:0007669"/>
    <property type="project" value="UniProtKB-KW"/>
</dbReference>
<comment type="function">
    <text evidence="2">With LigD forms a non-homologous end joining (NHEJ) DNA repair enzyme, which repairs dsDNA breaks with reduced fidelity. Binds linear dsDNA with 5'- and 3'- overhangs but not closed circular dsDNA nor ssDNA. Recruits and stimulates the ligase activity of LigD.</text>
</comment>
<accession>A0A917C8T7</accession>
<dbReference type="Gene3D" id="2.40.290.10">
    <property type="match status" value="1"/>
</dbReference>
<evidence type="ECO:0000259" key="4">
    <source>
        <dbReference type="SMART" id="SM00559"/>
    </source>
</evidence>
<dbReference type="InterPro" id="IPR006164">
    <property type="entry name" value="DNA_bd_Ku70/Ku80"/>
</dbReference>
<comment type="similarity">
    <text evidence="2">Belongs to the prokaryotic Ku family.</text>
</comment>
<comment type="subunit">
    <text evidence="2">Homodimer. Interacts with LigD.</text>
</comment>
<feature type="region of interest" description="Disordered" evidence="3">
    <location>
        <begin position="254"/>
        <end position="328"/>
    </location>
</feature>
<evidence type="ECO:0000256" key="1">
    <source>
        <dbReference type="ARBA" id="ARBA00023125"/>
    </source>
</evidence>
<gene>
    <name evidence="2 5" type="primary">ku</name>
    <name evidence="5" type="ORF">GCM10007301_43010</name>
</gene>
<evidence type="ECO:0000256" key="3">
    <source>
        <dbReference type="SAM" id="MobiDB-lite"/>
    </source>
</evidence>
<feature type="domain" description="Ku" evidence="4">
    <location>
        <begin position="55"/>
        <end position="184"/>
    </location>
</feature>
<evidence type="ECO:0000256" key="2">
    <source>
        <dbReference type="HAMAP-Rule" id="MF_01875"/>
    </source>
</evidence>
<dbReference type="EMBL" id="BMCT01000007">
    <property type="protein sequence ID" value="GGF78403.1"/>
    <property type="molecule type" value="Genomic_DNA"/>
</dbReference>
<dbReference type="GO" id="GO:0003690">
    <property type="term" value="F:double-stranded DNA binding"/>
    <property type="evidence" value="ECO:0007669"/>
    <property type="project" value="UniProtKB-UniRule"/>
</dbReference>
<dbReference type="GO" id="GO:0006303">
    <property type="term" value="P:double-strand break repair via nonhomologous end joining"/>
    <property type="evidence" value="ECO:0007669"/>
    <property type="project" value="UniProtKB-UniRule"/>
</dbReference>
<keyword evidence="6" id="KW-1185">Reference proteome</keyword>
<dbReference type="SMART" id="SM00559">
    <property type="entry name" value="Ku78"/>
    <property type="match status" value="1"/>
</dbReference>
<feature type="compositionally biased region" description="Low complexity" evidence="3">
    <location>
        <begin position="281"/>
        <end position="307"/>
    </location>
</feature>
<dbReference type="InterPro" id="IPR009187">
    <property type="entry name" value="Prok_Ku"/>
</dbReference>
<dbReference type="Proteomes" id="UP000606044">
    <property type="component" value="Unassembled WGS sequence"/>
</dbReference>
<dbReference type="AlphaFoldDB" id="A0A917C8T7"/>
<reference evidence="5" key="1">
    <citation type="journal article" date="2014" name="Int. J. Syst. Evol. Microbiol.">
        <title>Complete genome sequence of Corynebacterium casei LMG S-19264T (=DSM 44701T), isolated from a smear-ripened cheese.</title>
        <authorList>
            <consortium name="US DOE Joint Genome Institute (JGI-PGF)"/>
            <person name="Walter F."/>
            <person name="Albersmeier A."/>
            <person name="Kalinowski J."/>
            <person name="Ruckert C."/>
        </authorList>
    </citation>
    <scope>NUCLEOTIDE SEQUENCE</scope>
    <source>
        <strain evidence="5">CCM 7897</strain>
    </source>
</reference>
<evidence type="ECO:0000313" key="6">
    <source>
        <dbReference type="Proteomes" id="UP000606044"/>
    </source>
</evidence>
<keyword evidence="2" id="KW-0227">DNA damage</keyword>
<dbReference type="NCBIfam" id="TIGR02772">
    <property type="entry name" value="Ku_bact"/>
    <property type="match status" value="1"/>
</dbReference>
<evidence type="ECO:0000313" key="5">
    <source>
        <dbReference type="EMBL" id="GGF78403.1"/>
    </source>
</evidence>
<feature type="compositionally biased region" description="Low complexity" evidence="3">
    <location>
        <begin position="265"/>
        <end position="274"/>
    </location>
</feature>
<proteinExistence type="inferred from homology"/>
<keyword evidence="2" id="KW-0234">DNA repair</keyword>
<dbReference type="PANTHER" id="PTHR41251">
    <property type="entry name" value="NON-HOMOLOGOUS END JOINING PROTEIN KU"/>
    <property type="match status" value="1"/>
</dbReference>
<dbReference type="RefSeq" id="WP_188582428.1">
    <property type="nucleotide sequence ID" value="NZ_BMCT01000007.1"/>
</dbReference>
<sequence length="328" mass="34878">MAPRALWKGFLKVAELSCAVGLYSAVSKAERISFHMVDRDSGHRLARQFVDEETGREVPREAQVKGYDTGGGTVVLEPDEVASVVPESTRTLAVEGFLACDDIEPLYFDTPYYLGPADKASAPAFALIREAMRTRKVAAIARTVLFRRLRTVLIRPAGTGFTATTLHFDYEVRSATEAFEDVPDVKVDKEMLDLARHIIKTKSGGFDPEDFEDRYEAALTDLVKAKISGRTVRPRKAAPPAKVVSLMDALRRSAGADATGGRGGKTSSKASGKAPAKKSRTSAAKSAPAKASAGKSASAGKAAAKPAAKGRAKGTKAAASPPARRRAS</sequence>
<dbReference type="PIRSF" id="PIRSF006493">
    <property type="entry name" value="Prok_Ku"/>
    <property type="match status" value="1"/>
</dbReference>
<dbReference type="CDD" id="cd00789">
    <property type="entry name" value="KU_like"/>
    <property type="match status" value="1"/>
</dbReference>
<name>A0A917C8T7_9HYPH</name>
<organism evidence="5 6">
    <name type="scientific">Azorhizobium oxalatiphilum</name>
    <dbReference type="NCBI Taxonomy" id="980631"/>
    <lineage>
        <taxon>Bacteria</taxon>
        <taxon>Pseudomonadati</taxon>
        <taxon>Pseudomonadota</taxon>
        <taxon>Alphaproteobacteria</taxon>
        <taxon>Hyphomicrobiales</taxon>
        <taxon>Xanthobacteraceae</taxon>
        <taxon>Azorhizobium</taxon>
    </lineage>
</organism>
<keyword evidence="1 2" id="KW-0238">DNA-binding</keyword>
<dbReference type="SUPFAM" id="SSF100939">
    <property type="entry name" value="SPOC domain-like"/>
    <property type="match status" value="1"/>
</dbReference>
<comment type="caution">
    <text evidence="5">The sequence shown here is derived from an EMBL/GenBank/DDBJ whole genome shotgun (WGS) entry which is preliminary data.</text>
</comment>
<reference evidence="5" key="2">
    <citation type="submission" date="2020-09" db="EMBL/GenBank/DDBJ databases">
        <authorList>
            <person name="Sun Q."/>
            <person name="Sedlacek I."/>
        </authorList>
    </citation>
    <scope>NUCLEOTIDE SEQUENCE</scope>
    <source>
        <strain evidence="5">CCM 7897</strain>
    </source>
</reference>
<protein>
    <recommendedName>
        <fullName evidence="2">Non-homologous end joining protein Ku</fullName>
    </recommendedName>
</protein>
<keyword evidence="2" id="KW-0233">DNA recombination</keyword>
<dbReference type="InterPro" id="IPR016194">
    <property type="entry name" value="SPOC-like_C_dom_sf"/>
</dbReference>
<dbReference type="HAMAP" id="MF_01875">
    <property type="entry name" value="Prokaryotic_Ku"/>
    <property type="match status" value="1"/>
</dbReference>
<dbReference type="PANTHER" id="PTHR41251:SF1">
    <property type="entry name" value="NON-HOMOLOGOUS END JOINING PROTEIN KU"/>
    <property type="match status" value="1"/>
</dbReference>